<evidence type="ECO:0000313" key="2">
    <source>
        <dbReference type="Proteomes" id="UP000887575"/>
    </source>
</evidence>
<feature type="domain" description="tRNA-guanine(15) transglycosylase-like" evidence="1">
    <location>
        <begin position="13"/>
        <end position="373"/>
    </location>
</feature>
<evidence type="ECO:0000259" key="1">
    <source>
        <dbReference type="Pfam" id="PF01702"/>
    </source>
</evidence>
<sequence length="376" mass="42952">MVKFNLEGASAAGRLGKISQWGSKSIEHATPSCMLYLRAGHVPHLTWQVETKWISHLQSPIYQLTLPSLVESKEVIAKFKRGIAAFCAIPNGPLHLATFDPMDELKTGYNEAKTIAIWASGGKVKLGVYEQHEIVKSFGVDSFETLIDYDVPRDVTNKRMSKAMDRTKILNEQTFEYEENLATPVFISLGGGFSAFQRRKCAVDNGMRKEDDEMVAGYSLELHDFWDGGCWDVEELKKLLSETFEPLPKQRLRYVCGPFSPKQVWHLVQLGVDLFDTSYAVKMAEKAKAIRLNDSYATNGDFELMDFTLDQYKDDFTTPYKECQCYTCKNYTRGYLHHLNNTKELLCSILLVIHNVHEYERSFAMLRERISKECST</sequence>
<dbReference type="InterPro" id="IPR050852">
    <property type="entry name" value="Queuine_tRNA-ribosyltrfase"/>
</dbReference>
<dbReference type="InterPro" id="IPR036511">
    <property type="entry name" value="TGT-like_sf"/>
</dbReference>
<keyword evidence="2" id="KW-1185">Reference proteome</keyword>
<dbReference type="InterPro" id="IPR002616">
    <property type="entry name" value="tRNA_ribo_trans-like"/>
</dbReference>
<dbReference type="Gene3D" id="3.20.20.105">
    <property type="entry name" value="Queuine tRNA-ribosyltransferase-like"/>
    <property type="match status" value="1"/>
</dbReference>
<name>A0AAF3EL79_9BILA</name>
<accession>A0AAF3EL79</accession>
<dbReference type="Proteomes" id="UP000887575">
    <property type="component" value="Unassembled WGS sequence"/>
</dbReference>
<proteinExistence type="predicted"/>
<dbReference type="NCBIfam" id="TIGR00449">
    <property type="entry name" value="tgt_general"/>
    <property type="match status" value="1"/>
</dbReference>
<dbReference type="Pfam" id="PF01702">
    <property type="entry name" value="TGT"/>
    <property type="match status" value="1"/>
</dbReference>
<dbReference type="PANTHER" id="PTHR46064:SF1">
    <property type="entry name" value="QUEUINE TRNA-RIBOSYLTRANSFERASE ACCESSORY SUBUNIT 2"/>
    <property type="match status" value="1"/>
</dbReference>
<dbReference type="WBParaSite" id="MBELARI_LOCUS14760">
    <property type="protein sequence ID" value="MBELARI_LOCUS14760"/>
    <property type="gene ID" value="MBELARI_LOCUS14760"/>
</dbReference>
<evidence type="ECO:0000313" key="3">
    <source>
        <dbReference type="WBParaSite" id="MBELARI_LOCUS14760"/>
    </source>
</evidence>
<dbReference type="PANTHER" id="PTHR46064">
    <property type="entry name" value="QUEUINE TRNA-RIBOSYLTRANSFERASE ACCESSORY SUBUNIT 2"/>
    <property type="match status" value="1"/>
</dbReference>
<dbReference type="GO" id="GO:0006400">
    <property type="term" value="P:tRNA modification"/>
    <property type="evidence" value="ECO:0007669"/>
    <property type="project" value="InterPro"/>
</dbReference>
<reference evidence="3" key="1">
    <citation type="submission" date="2024-02" db="UniProtKB">
        <authorList>
            <consortium name="WormBaseParasite"/>
        </authorList>
    </citation>
    <scope>IDENTIFICATION</scope>
</reference>
<dbReference type="AlphaFoldDB" id="A0AAF3EL79"/>
<organism evidence="2 3">
    <name type="scientific">Mesorhabditis belari</name>
    <dbReference type="NCBI Taxonomy" id="2138241"/>
    <lineage>
        <taxon>Eukaryota</taxon>
        <taxon>Metazoa</taxon>
        <taxon>Ecdysozoa</taxon>
        <taxon>Nematoda</taxon>
        <taxon>Chromadorea</taxon>
        <taxon>Rhabditida</taxon>
        <taxon>Rhabditina</taxon>
        <taxon>Rhabditomorpha</taxon>
        <taxon>Rhabditoidea</taxon>
        <taxon>Rhabditidae</taxon>
        <taxon>Mesorhabditinae</taxon>
        <taxon>Mesorhabditis</taxon>
    </lineage>
</organism>
<dbReference type="SUPFAM" id="SSF51713">
    <property type="entry name" value="tRNA-guanine transglycosylase"/>
    <property type="match status" value="1"/>
</dbReference>
<protein>
    <submittedName>
        <fullName evidence="3">tRNA-guanine(15) transglycosylase-like domain-containing protein</fullName>
    </submittedName>
</protein>